<evidence type="ECO:0000259" key="2">
    <source>
        <dbReference type="Pfam" id="PF03313"/>
    </source>
</evidence>
<dbReference type="InterPro" id="IPR005130">
    <property type="entry name" value="Ser_deHydtase-like_asu"/>
</dbReference>
<dbReference type="AlphaFoldDB" id="E1QWD0"/>
<dbReference type="HAMAP" id="MF_01845">
    <property type="entry name" value="UPF0597"/>
    <property type="match status" value="1"/>
</dbReference>
<dbReference type="RefSeq" id="WP_013252185.1">
    <property type="nucleotide sequence ID" value="NC_014363.1"/>
</dbReference>
<dbReference type="OrthoDB" id="41906at2"/>
<dbReference type="KEGG" id="ols:Olsu_1328"/>
<protein>
    <recommendedName>
        <fullName evidence="1">UPF0597 protein Olsu_1328</fullName>
    </recommendedName>
</protein>
<dbReference type="Proteomes" id="UP000000333">
    <property type="component" value="Chromosome"/>
</dbReference>
<evidence type="ECO:0000313" key="3">
    <source>
        <dbReference type="EMBL" id="ADK68433.1"/>
    </source>
</evidence>
<feature type="domain" description="Serine dehydratase-like alpha subunit" evidence="2">
    <location>
        <begin position="89"/>
        <end position="427"/>
    </location>
</feature>
<sequence length="438" mass="44908">MEASAYRNHVAILEEELVCALGCTEPIAVALAAALARAALRERPEHLEVACSGNIIKNVKSVTVPNSGGMRGIEAAATLGALGGDPTASLEVLQAVRPEDVERTKDLLEDPGYCIVELAEGVPNLYVRVSAAAGGHTAVACIEERHTNVTELSYDGRPTVAAGITATAAGAPGTDANADSADRGAITLASIWEFAHEFRLGDVDALISHQIGMNQAISSEGLSGRWGANIGSTLLKSRPNDISTKARAAAAAGSDARMSGCPLPVMICCGSGNQGITCSQPVLEYAHDLWADHETLVRAVVLSDLTAVHVKYFIGELSAFCGAVSAGCGAGGGICYLRGGSFAQFEATIVNTLANVGGIVCDGAKPSCAAKICAAVDAAILGCDMALADDNFLAGDGLVGKNAEETIRSMGYVGRVGMHPTDVEILNIMIGKTDLTGA</sequence>
<accession>E1QWD0</accession>
<keyword evidence="4" id="KW-1185">Reference proteome</keyword>
<dbReference type="PATRIC" id="fig|633147.7.peg.198"/>
<dbReference type="STRING" id="633147.Olsu_1328"/>
<dbReference type="EMBL" id="CP002106">
    <property type="protein sequence ID" value="ADK68433.1"/>
    <property type="molecule type" value="Genomic_DNA"/>
</dbReference>
<dbReference type="InterPro" id="IPR021144">
    <property type="entry name" value="UPF0597"/>
</dbReference>
<dbReference type="GO" id="GO:0080146">
    <property type="term" value="F:L-cysteine desulfhydrase activity"/>
    <property type="evidence" value="ECO:0007669"/>
    <property type="project" value="TreeGrafter"/>
</dbReference>
<organism evidence="3 4">
    <name type="scientific">Olsenella uli (strain ATCC 49627 / DSM 7084 / CCUG 31166 / CIP 109912 / JCM 12494 / LMG 11480 / NCIMB 702895 / VPI D76D-27C)</name>
    <name type="common">Lactobacillus uli</name>
    <dbReference type="NCBI Taxonomy" id="633147"/>
    <lineage>
        <taxon>Bacteria</taxon>
        <taxon>Bacillati</taxon>
        <taxon>Actinomycetota</taxon>
        <taxon>Coriobacteriia</taxon>
        <taxon>Coriobacteriales</taxon>
        <taxon>Atopobiaceae</taxon>
        <taxon>Olsenella</taxon>
    </lineage>
</organism>
<comment type="similarity">
    <text evidence="1">Belongs to the UPF0597 family.</text>
</comment>
<dbReference type="PANTHER" id="PTHR30501">
    <property type="entry name" value="UPF0597 PROTEIN YHAM"/>
    <property type="match status" value="1"/>
</dbReference>
<name>E1QWD0_OLSUV</name>
<dbReference type="eggNOG" id="COG3681">
    <property type="taxonomic scope" value="Bacteria"/>
</dbReference>
<evidence type="ECO:0000313" key="4">
    <source>
        <dbReference type="Proteomes" id="UP000000333"/>
    </source>
</evidence>
<dbReference type="Pfam" id="PF03313">
    <property type="entry name" value="SDH_alpha"/>
    <property type="match status" value="1"/>
</dbReference>
<gene>
    <name evidence="3" type="ordered locus">Olsu_1328</name>
</gene>
<dbReference type="PANTHER" id="PTHR30501:SF2">
    <property type="entry name" value="UPF0597 PROTEIN YHAM"/>
    <property type="match status" value="1"/>
</dbReference>
<evidence type="ECO:0000256" key="1">
    <source>
        <dbReference type="HAMAP-Rule" id="MF_01845"/>
    </source>
</evidence>
<proteinExistence type="inferred from homology"/>
<dbReference type="PIRSF" id="PIRSF006054">
    <property type="entry name" value="UCP006054"/>
    <property type="match status" value="1"/>
</dbReference>
<dbReference type="HOGENOM" id="CLU_051840_0_0_11"/>
<reference evidence="3 4" key="1">
    <citation type="journal article" date="2010" name="Stand. Genomic Sci.">
        <title>Complete genome sequence of Olsenella uli type strain (VPI D76D-27C).</title>
        <authorList>
            <person name="Goker M."/>
            <person name="Held B."/>
            <person name="Lucas S."/>
            <person name="Nolan M."/>
            <person name="Yasawong M."/>
            <person name="Glavina Del Rio T."/>
            <person name="Tice H."/>
            <person name="Cheng J.F."/>
            <person name="Bruce D."/>
            <person name="Detter J.C."/>
            <person name="Tapia R."/>
            <person name="Han C."/>
            <person name="Goodwin L."/>
            <person name="Pitluck S."/>
            <person name="Liolios K."/>
            <person name="Ivanova N."/>
            <person name="Mavromatis K."/>
            <person name="Mikhailova N."/>
            <person name="Pati A."/>
            <person name="Chen A."/>
            <person name="Palaniappan K."/>
            <person name="Land M."/>
            <person name="Hauser L."/>
            <person name="Chang Y.J."/>
            <person name="Jeffries C.D."/>
            <person name="Rohde M."/>
            <person name="Sikorski J."/>
            <person name="Pukall R."/>
            <person name="Woyke T."/>
            <person name="Bristow J."/>
            <person name="Eisen J.A."/>
            <person name="Markowitz V."/>
            <person name="Hugenholtz P."/>
            <person name="Kyrpides N.C."/>
            <person name="Klenk H.P."/>
            <person name="Lapidus A."/>
        </authorList>
    </citation>
    <scope>NUCLEOTIDE SEQUENCE [LARGE SCALE GENOMIC DNA]</scope>
    <source>
        <strain evidence="4">ATCC 49627 / DSM 7084 / CIP 109912 / JCM 12494 / NCIMB 702895 / VPI D76D-27C</strain>
    </source>
</reference>
<dbReference type="GeneID" id="78512736"/>
<dbReference type="GO" id="GO:0019450">
    <property type="term" value="P:L-cysteine catabolic process to pyruvate"/>
    <property type="evidence" value="ECO:0007669"/>
    <property type="project" value="TreeGrafter"/>
</dbReference>